<evidence type="ECO:0000256" key="5">
    <source>
        <dbReference type="RuleBase" id="RU004335"/>
    </source>
</evidence>
<sequence length="313" mass="35135">MQHQSSLSPKKKKKKKREEEKSSLSLSTFLYKPGIRVVVPLPNELLAAAASRPGYALGWVKRNVAAYYQAIQIAAVAVDNEMFASPRSSLIALLVQAMTNVHAALARLDLDGAMKVSSPIALTALRASYPPSVGAFSNDLAERVMRPMLDLLRHTGSYLMRLEEPKFDADSAVDEHLDVVPRGLHPIYVDKSRRRYLVSSDLIDHPLFRVLIERSDGGEGMSSAVIIVREVVLLEHLLRMLRNVGVHPSRVDVRRLRRFLHLRPCHYIDYIIAATSNSLLRFQSNRSCATHHAHQLFDEMPKTHFSTANLTCI</sequence>
<gene>
    <name evidence="7" type="ORF">CB5_LOCUS3672</name>
</gene>
<keyword evidence="4" id="KW-0326">Glycosidase</keyword>
<accession>A0A6V7NPC3</accession>
<evidence type="ECO:0000256" key="4">
    <source>
        <dbReference type="ARBA" id="ARBA00023295"/>
    </source>
</evidence>
<dbReference type="InterPro" id="IPR000490">
    <property type="entry name" value="Glyco_hydro_17"/>
</dbReference>
<proteinExistence type="inferred from homology"/>
<dbReference type="GO" id="GO:0004553">
    <property type="term" value="F:hydrolase activity, hydrolyzing O-glycosyl compounds"/>
    <property type="evidence" value="ECO:0007669"/>
    <property type="project" value="InterPro"/>
</dbReference>
<feature type="region of interest" description="Disordered" evidence="6">
    <location>
        <begin position="1"/>
        <end position="20"/>
    </location>
</feature>
<dbReference type="PANTHER" id="PTHR32227">
    <property type="entry name" value="GLUCAN ENDO-1,3-BETA-GLUCOSIDASE BG1-RELATED-RELATED"/>
    <property type="match status" value="1"/>
</dbReference>
<protein>
    <submittedName>
        <fullName evidence="7">Uncharacterized protein</fullName>
    </submittedName>
</protein>
<dbReference type="GO" id="GO:0005975">
    <property type="term" value="P:carbohydrate metabolic process"/>
    <property type="evidence" value="ECO:0007669"/>
    <property type="project" value="InterPro"/>
</dbReference>
<dbReference type="InterPro" id="IPR044965">
    <property type="entry name" value="Glyco_hydro_17_plant"/>
</dbReference>
<comment type="similarity">
    <text evidence="1">Belongs to the ARG7 family.</text>
</comment>
<comment type="similarity">
    <text evidence="2 5">Belongs to the glycosyl hydrolase 17 family.</text>
</comment>
<dbReference type="EMBL" id="LR862140">
    <property type="protein sequence ID" value="CAD1820461.1"/>
    <property type="molecule type" value="Genomic_DNA"/>
</dbReference>
<evidence type="ECO:0000256" key="1">
    <source>
        <dbReference type="ARBA" id="ARBA00006974"/>
    </source>
</evidence>
<organism evidence="7">
    <name type="scientific">Ananas comosus var. bracteatus</name>
    <name type="common">red pineapple</name>
    <dbReference type="NCBI Taxonomy" id="296719"/>
    <lineage>
        <taxon>Eukaryota</taxon>
        <taxon>Viridiplantae</taxon>
        <taxon>Streptophyta</taxon>
        <taxon>Embryophyta</taxon>
        <taxon>Tracheophyta</taxon>
        <taxon>Spermatophyta</taxon>
        <taxon>Magnoliopsida</taxon>
        <taxon>Liliopsida</taxon>
        <taxon>Poales</taxon>
        <taxon>Bromeliaceae</taxon>
        <taxon>Bromelioideae</taxon>
        <taxon>Ananas</taxon>
    </lineage>
</organism>
<dbReference type="Pfam" id="PF02519">
    <property type="entry name" value="Auxin_inducible"/>
    <property type="match status" value="1"/>
</dbReference>
<dbReference type="InterPro" id="IPR017853">
    <property type="entry name" value="GH"/>
</dbReference>
<evidence type="ECO:0000256" key="6">
    <source>
        <dbReference type="SAM" id="MobiDB-lite"/>
    </source>
</evidence>
<keyword evidence="3" id="KW-0378">Hydrolase</keyword>
<dbReference type="GO" id="GO:0009733">
    <property type="term" value="P:response to auxin"/>
    <property type="evidence" value="ECO:0007669"/>
    <property type="project" value="InterPro"/>
</dbReference>
<evidence type="ECO:0000256" key="2">
    <source>
        <dbReference type="ARBA" id="ARBA00008773"/>
    </source>
</evidence>
<reference evidence="7" key="1">
    <citation type="submission" date="2020-07" db="EMBL/GenBank/DDBJ databases">
        <authorList>
            <person name="Lin J."/>
        </authorList>
    </citation>
    <scope>NUCLEOTIDE SEQUENCE</scope>
</reference>
<dbReference type="AlphaFoldDB" id="A0A6V7NPC3"/>
<evidence type="ECO:0000313" key="7">
    <source>
        <dbReference type="EMBL" id="CAD1820461.1"/>
    </source>
</evidence>
<name>A0A6V7NPC3_ANACO</name>
<dbReference type="InterPro" id="IPR003676">
    <property type="entry name" value="SAUR_fam"/>
</dbReference>
<dbReference type="Gene3D" id="3.20.20.80">
    <property type="entry name" value="Glycosidases"/>
    <property type="match status" value="1"/>
</dbReference>
<dbReference type="SUPFAM" id="SSF51445">
    <property type="entry name" value="(Trans)glycosidases"/>
    <property type="match status" value="1"/>
</dbReference>
<dbReference type="Pfam" id="PF00332">
    <property type="entry name" value="Glyco_hydro_17"/>
    <property type="match status" value="1"/>
</dbReference>
<evidence type="ECO:0000256" key="3">
    <source>
        <dbReference type="ARBA" id="ARBA00022801"/>
    </source>
</evidence>